<dbReference type="SFLD" id="SFLDG01129">
    <property type="entry name" value="C1.5:_HAD__Beta-PGM__Phosphata"/>
    <property type="match status" value="1"/>
</dbReference>
<evidence type="ECO:0000313" key="2">
    <source>
        <dbReference type="EMBL" id="KAH0572937.1"/>
    </source>
</evidence>
<dbReference type="NCBIfam" id="TIGR01509">
    <property type="entry name" value="HAD-SF-IA-v3"/>
    <property type="match status" value="1"/>
</dbReference>
<dbReference type="VEuPathDB" id="GiardiaDB:SS50377_25052"/>
<dbReference type="Gene3D" id="3.40.50.1000">
    <property type="entry name" value="HAD superfamily/HAD-like"/>
    <property type="match status" value="1"/>
</dbReference>
<dbReference type="AlphaFoldDB" id="V6LHB1"/>
<dbReference type="EMBL" id="AUWU02000005">
    <property type="protein sequence ID" value="KAH0572937.1"/>
    <property type="molecule type" value="Genomic_DNA"/>
</dbReference>
<dbReference type="InterPro" id="IPR036412">
    <property type="entry name" value="HAD-like_sf"/>
</dbReference>
<reference evidence="2" key="2">
    <citation type="submission" date="2020-12" db="EMBL/GenBank/DDBJ databases">
        <title>New Spironucleus salmonicida genome in near-complete chromosomes.</title>
        <authorList>
            <person name="Xu F."/>
            <person name="Kurt Z."/>
            <person name="Jimenez-Gonzalez A."/>
            <person name="Astvaldsson A."/>
            <person name="Andersson J.O."/>
            <person name="Svard S.G."/>
        </authorList>
    </citation>
    <scope>NUCLEOTIDE SEQUENCE</scope>
    <source>
        <strain evidence="2">ATCC 50377</strain>
    </source>
</reference>
<organism evidence="1">
    <name type="scientific">Spironucleus salmonicida</name>
    <dbReference type="NCBI Taxonomy" id="348837"/>
    <lineage>
        <taxon>Eukaryota</taxon>
        <taxon>Metamonada</taxon>
        <taxon>Diplomonadida</taxon>
        <taxon>Hexamitidae</taxon>
        <taxon>Hexamitinae</taxon>
        <taxon>Spironucleus</taxon>
    </lineage>
</organism>
<evidence type="ECO:0000313" key="1">
    <source>
        <dbReference type="EMBL" id="EST43106.1"/>
    </source>
</evidence>
<accession>V6LHB1</accession>
<dbReference type="OrthoDB" id="40579at2759"/>
<dbReference type="InterPro" id="IPR023214">
    <property type="entry name" value="HAD_sf"/>
</dbReference>
<reference evidence="1 2" key="1">
    <citation type="journal article" date="2014" name="PLoS Genet.">
        <title>The Genome of Spironucleus salmonicida Highlights a Fish Pathogen Adapted to Fluctuating Environments.</title>
        <authorList>
            <person name="Xu F."/>
            <person name="Jerlstrom-Hultqvist J."/>
            <person name="Einarsson E."/>
            <person name="Astvaldsson A."/>
            <person name="Svard S.G."/>
            <person name="Andersson J.O."/>
        </authorList>
    </citation>
    <scope>NUCLEOTIDE SEQUENCE</scope>
    <source>
        <strain evidence="2">ATCC 50377</strain>
    </source>
</reference>
<dbReference type="InterPro" id="IPR023198">
    <property type="entry name" value="PGP-like_dom2"/>
</dbReference>
<dbReference type="PANTHER" id="PTHR18901:SF38">
    <property type="entry name" value="PSEUDOURIDINE-5'-PHOSPHATASE"/>
    <property type="match status" value="1"/>
</dbReference>
<proteinExistence type="predicted"/>
<dbReference type="InterPro" id="IPR041492">
    <property type="entry name" value="HAD_2"/>
</dbReference>
<gene>
    <name evidence="1" type="ORF">SS50377_17263</name>
    <name evidence="2" type="ORF">SS50377_25052</name>
</gene>
<evidence type="ECO:0000313" key="3">
    <source>
        <dbReference type="Proteomes" id="UP000018208"/>
    </source>
</evidence>
<keyword evidence="1" id="KW-0378">Hydrolase</keyword>
<protein>
    <submittedName>
        <fullName evidence="2">Beta-phosphoglucomutase</fullName>
    </submittedName>
    <submittedName>
        <fullName evidence="1">Hydrolase, haloacid dehalogenase-like family</fullName>
    </submittedName>
</protein>
<dbReference type="EMBL" id="KI546146">
    <property type="protein sequence ID" value="EST43106.1"/>
    <property type="molecule type" value="Genomic_DNA"/>
</dbReference>
<name>V6LHB1_9EUKA</name>
<dbReference type="PANTHER" id="PTHR18901">
    <property type="entry name" value="2-DEOXYGLUCOSE-6-PHOSPHATE PHOSPHATASE 2"/>
    <property type="match status" value="1"/>
</dbReference>
<dbReference type="GO" id="GO:0016791">
    <property type="term" value="F:phosphatase activity"/>
    <property type="evidence" value="ECO:0007669"/>
    <property type="project" value="TreeGrafter"/>
</dbReference>
<dbReference type="Proteomes" id="UP000018208">
    <property type="component" value="Unassembled WGS sequence"/>
</dbReference>
<keyword evidence="3" id="KW-1185">Reference proteome</keyword>
<dbReference type="InterPro" id="IPR006439">
    <property type="entry name" value="HAD-SF_hydro_IA"/>
</dbReference>
<dbReference type="SUPFAM" id="SSF56784">
    <property type="entry name" value="HAD-like"/>
    <property type="match status" value="1"/>
</dbReference>
<dbReference type="SFLD" id="SFLDS00003">
    <property type="entry name" value="Haloacid_Dehalogenase"/>
    <property type="match status" value="1"/>
</dbReference>
<dbReference type="Pfam" id="PF13419">
    <property type="entry name" value="HAD_2"/>
    <property type="match status" value="1"/>
</dbReference>
<dbReference type="Gene3D" id="1.10.150.240">
    <property type="entry name" value="Putative phosphatase, domain 2"/>
    <property type="match status" value="1"/>
</dbReference>
<sequence>MLEDIKYYVFDFDGTLIDSLATWDIIHEELVKSFNVQYNKEFHFIGMPGLSALDACDLLISKYKLSLTKEQVFKQFAEISISYLKNVKFIHNADKFIEKLIAKNIKFGIATATTRIVIDTIISQFPSIKEKVTIVTCDEVGASKPSPKVFLECMRQIGGNPQETVVFEDTVAGMQGARASGGRVIGILSERNQMDQKREICDFLVDDYTELLKEL</sequence>